<dbReference type="PANTHER" id="PTHR30518">
    <property type="entry name" value="ENDOLYTIC MUREIN TRANSGLYCOSYLASE"/>
    <property type="match status" value="1"/>
</dbReference>
<comment type="subcellular location">
    <subcellularLocation>
        <location evidence="7">Cell inner membrane</location>
        <topology evidence="7">Single-pass membrane protein</topology>
    </subcellularLocation>
</comment>
<keyword evidence="7" id="KW-0997">Cell inner membrane</keyword>
<feature type="site" description="Important for catalytic activity" evidence="7">
    <location>
        <position position="215"/>
    </location>
</feature>
<evidence type="ECO:0000313" key="9">
    <source>
        <dbReference type="Proteomes" id="UP000001060"/>
    </source>
</evidence>
<dbReference type="InterPro" id="IPR003770">
    <property type="entry name" value="MLTG-like"/>
</dbReference>
<dbReference type="STRING" id="661367.LLO_1486"/>
<dbReference type="eggNOG" id="COG1559">
    <property type="taxonomic scope" value="Bacteria"/>
</dbReference>
<keyword evidence="5 7" id="KW-0456">Lyase</keyword>
<proteinExistence type="inferred from homology"/>
<comment type="function">
    <text evidence="7">Functions as a peptidoglycan terminase that cleaves nascent peptidoglycan strands endolytically to terminate their elongation.</text>
</comment>
<keyword evidence="1 7" id="KW-1003">Cell membrane</keyword>
<evidence type="ECO:0000256" key="3">
    <source>
        <dbReference type="ARBA" id="ARBA00022989"/>
    </source>
</evidence>
<evidence type="ECO:0000256" key="5">
    <source>
        <dbReference type="ARBA" id="ARBA00023239"/>
    </source>
</evidence>
<dbReference type="Gene3D" id="3.30.160.60">
    <property type="entry name" value="Classic Zinc Finger"/>
    <property type="match status" value="1"/>
</dbReference>
<dbReference type="Pfam" id="PF02618">
    <property type="entry name" value="YceG"/>
    <property type="match status" value="1"/>
</dbReference>
<dbReference type="HAMAP" id="MF_02065">
    <property type="entry name" value="MltG"/>
    <property type="match status" value="1"/>
</dbReference>
<dbReference type="EC" id="4.2.2.29" evidence="7"/>
<dbReference type="CDD" id="cd08010">
    <property type="entry name" value="MltG_like"/>
    <property type="match status" value="1"/>
</dbReference>
<dbReference type="GO" id="GO:0009252">
    <property type="term" value="P:peptidoglycan biosynthetic process"/>
    <property type="evidence" value="ECO:0007669"/>
    <property type="project" value="UniProtKB-UniRule"/>
</dbReference>
<dbReference type="Proteomes" id="UP000001060">
    <property type="component" value="Chromosome"/>
</dbReference>
<dbReference type="RefSeq" id="WP_012979071.1">
    <property type="nucleotide sequence ID" value="NC_013861.1"/>
</dbReference>
<dbReference type="GO" id="GO:0008932">
    <property type="term" value="F:lytic endotransglycosylase activity"/>
    <property type="evidence" value="ECO:0007669"/>
    <property type="project" value="UniProtKB-UniRule"/>
</dbReference>
<keyword evidence="6 7" id="KW-0961">Cell wall biogenesis/degradation</keyword>
<dbReference type="Gene3D" id="3.30.1490.480">
    <property type="entry name" value="Endolytic murein transglycosylase"/>
    <property type="match status" value="1"/>
</dbReference>
<sequence length="332" mass="37323">MTFLRHKKWLFSIAILFFMSCIFFLGHVYIQITKSLVPVQGVPVVITLDRTTTASKFVQTLKERNLISAGTPLLTVIRYTGLSSQLKAGVYEIKPGETALQLLHRVVDGDVLTQNFTIIAGTTQQKVAQDLTKAAYLNYQTSDWNDIKGIYPNAEGLLLADTYQYQGGSSGKSLLENAHRNLMNYLNKSWANRAPHLPYKTPYELLKAASIIEKETANPQERKLISGVLINRLNKSMPLQMDPTVIYGLGAAYTGKLSHDDMQIDSPYNSYRYRGLPPTPIAMVGKESLDAAAHPQLSNYLYFVAKGDGTHQFSETYQQQKQAINQYKRKDF</sequence>
<dbReference type="KEGG" id="llo:LLO_1486"/>
<evidence type="ECO:0000256" key="7">
    <source>
        <dbReference type="HAMAP-Rule" id="MF_02065"/>
    </source>
</evidence>
<dbReference type="OrthoDB" id="9814591at2"/>
<dbReference type="GeneID" id="40925713"/>
<evidence type="ECO:0000256" key="1">
    <source>
        <dbReference type="ARBA" id="ARBA00022475"/>
    </source>
</evidence>
<accession>D3HSG5</accession>
<comment type="catalytic activity">
    <reaction evidence="7">
        <text>a peptidoglycan chain = a peptidoglycan chain with N-acetyl-1,6-anhydromuramyl-[peptide] at the reducing end + a peptidoglycan chain with N-acetylglucosamine at the non-reducing end.</text>
        <dbReference type="EC" id="4.2.2.29"/>
    </reaction>
</comment>
<dbReference type="GO" id="GO:0005886">
    <property type="term" value="C:plasma membrane"/>
    <property type="evidence" value="ECO:0007669"/>
    <property type="project" value="UniProtKB-SubCell"/>
</dbReference>
<dbReference type="PANTHER" id="PTHR30518:SF2">
    <property type="entry name" value="ENDOLYTIC MUREIN TRANSGLYCOSYLASE"/>
    <property type="match status" value="1"/>
</dbReference>
<dbReference type="AlphaFoldDB" id="D3HSG5"/>
<feature type="transmembrane region" description="Helical" evidence="7">
    <location>
        <begin position="9"/>
        <end position="30"/>
    </location>
</feature>
<keyword evidence="9" id="KW-1185">Reference proteome</keyword>
<dbReference type="NCBIfam" id="TIGR00247">
    <property type="entry name" value="endolytic transglycosylase MltG"/>
    <property type="match status" value="1"/>
</dbReference>
<organism evidence="8 9">
    <name type="scientific">Legionella longbeachae serogroup 1 (strain NSW150)</name>
    <dbReference type="NCBI Taxonomy" id="661367"/>
    <lineage>
        <taxon>Bacteria</taxon>
        <taxon>Pseudomonadati</taxon>
        <taxon>Pseudomonadota</taxon>
        <taxon>Gammaproteobacteria</taxon>
        <taxon>Legionellales</taxon>
        <taxon>Legionellaceae</taxon>
        <taxon>Legionella</taxon>
    </lineage>
</organism>
<dbReference type="GO" id="GO:0071555">
    <property type="term" value="P:cell wall organization"/>
    <property type="evidence" value="ECO:0007669"/>
    <property type="project" value="UniProtKB-KW"/>
</dbReference>
<evidence type="ECO:0000256" key="2">
    <source>
        <dbReference type="ARBA" id="ARBA00022692"/>
    </source>
</evidence>
<comment type="similarity">
    <text evidence="7">Belongs to the transglycosylase MltG family.</text>
</comment>
<dbReference type="EMBL" id="FN650140">
    <property type="protein sequence ID" value="CBJ11853.1"/>
    <property type="molecule type" value="Genomic_DNA"/>
</dbReference>
<keyword evidence="2 7" id="KW-0812">Transmembrane</keyword>
<name>D3HSG5_LEGLN</name>
<reference evidence="8 9" key="1">
    <citation type="journal article" date="2010" name="PLoS Genet.">
        <title>Analysis of the Legionella longbeachae genome and transcriptome uncovers unique strategies to cause Legionnaires' disease.</title>
        <authorList>
            <person name="Cazalet C."/>
            <person name="Gomez-Valero L."/>
            <person name="Rusniok C."/>
            <person name="Lomma M."/>
            <person name="Dervins-Ravault D."/>
            <person name="Newton H."/>
            <person name="Sansom F."/>
            <person name="Jarraud S."/>
            <person name="Zidane N."/>
            <person name="Ma L."/>
            <person name="Bouchier C."/>
            <person name="Etienne J."/>
            <person name="Hartland E."/>
            <person name="Buchrieser C."/>
        </authorList>
    </citation>
    <scope>NUCLEOTIDE SEQUENCE [LARGE SCALE GENOMIC DNA]</scope>
    <source>
        <strain evidence="8 9">NSW150</strain>
    </source>
</reference>
<evidence type="ECO:0000256" key="6">
    <source>
        <dbReference type="ARBA" id="ARBA00023316"/>
    </source>
</evidence>
<keyword evidence="3 7" id="KW-1133">Transmembrane helix</keyword>
<dbReference type="HOGENOM" id="CLU_025574_0_2_6"/>
<evidence type="ECO:0000256" key="4">
    <source>
        <dbReference type="ARBA" id="ARBA00023136"/>
    </source>
</evidence>
<dbReference type="PROSITE" id="PS51257">
    <property type="entry name" value="PROKAR_LIPOPROTEIN"/>
    <property type="match status" value="1"/>
</dbReference>
<keyword evidence="4 7" id="KW-0472">Membrane</keyword>
<protein>
    <recommendedName>
        <fullName evidence="7">Endolytic murein transglycosylase</fullName>
        <ecNumber evidence="7">4.2.2.29</ecNumber>
    </recommendedName>
    <alternativeName>
        <fullName evidence="7">Peptidoglycan lytic transglycosylase</fullName>
    </alternativeName>
    <alternativeName>
        <fullName evidence="7">Peptidoglycan polymerization terminase</fullName>
    </alternativeName>
</protein>
<evidence type="ECO:0000313" key="8">
    <source>
        <dbReference type="EMBL" id="CBJ11853.1"/>
    </source>
</evidence>
<gene>
    <name evidence="8" type="primary">yceG</name>
    <name evidence="7" type="synonym">mltG</name>
    <name evidence="8" type="ordered locus">LLO_1486</name>
</gene>